<keyword evidence="3" id="KW-1185">Reference proteome</keyword>
<feature type="compositionally biased region" description="Basic and acidic residues" evidence="1">
    <location>
        <begin position="17"/>
        <end position="37"/>
    </location>
</feature>
<name>A0AA36CRD5_9BILA</name>
<dbReference type="Proteomes" id="UP001177023">
    <property type="component" value="Unassembled WGS sequence"/>
</dbReference>
<feature type="region of interest" description="Disordered" evidence="1">
    <location>
        <begin position="59"/>
        <end position="120"/>
    </location>
</feature>
<feature type="compositionally biased region" description="Basic and acidic residues" evidence="1">
    <location>
        <begin position="67"/>
        <end position="109"/>
    </location>
</feature>
<evidence type="ECO:0000256" key="1">
    <source>
        <dbReference type="SAM" id="MobiDB-lite"/>
    </source>
</evidence>
<gene>
    <name evidence="2" type="ORF">MSPICULIGERA_LOCUS11184</name>
</gene>
<accession>A0AA36CRD5</accession>
<dbReference type="EMBL" id="CATQJA010002607">
    <property type="protein sequence ID" value="CAJ0572807.1"/>
    <property type="molecule type" value="Genomic_DNA"/>
</dbReference>
<sequence>MLKSDLHTTNPGFHSGKYKETSKSNSDSKSDTSDEAVKTQQPPKKSMLQKLVGVFKKKPAAGQLANDDSKTFKKPAEVETEHVEAQEGKEIEKMGERIKEVEKKDHDKKEEEDEKDECDE</sequence>
<comment type="caution">
    <text evidence="2">The sequence shown here is derived from an EMBL/GenBank/DDBJ whole genome shotgun (WGS) entry which is preliminary data.</text>
</comment>
<dbReference type="AlphaFoldDB" id="A0AA36CRD5"/>
<reference evidence="2" key="1">
    <citation type="submission" date="2023-06" db="EMBL/GenBank/DDBJ databases">
        <authorList>
            <person name="Delattre M."/>
        </authorList>
    </citation>
    <scope>NUCLEOTIDE SEQUENCE</scope>
    <source>
        <strain evidence="2">AF72</strain>
    </source>
</reference>
<protein>
    <submittedName>
        <fullName evidence="2">Uncharacterized protein</fullName>
    </submittedName>
</protein>
<evidence type="ECO:0000313" key="2">
    <source>
        <dbReference type="EMBL" id="CAJ0572807.1"/>
    </source>
</evidence>
<feature type="non-terminal residue" evidence="2">
    <location>
        <position position="1"/>
    </location>
</feature>
<evidence type="ECO:0000313" key="3">
    <source>
        <dbReference type="Proteomes" id="UP001177023"/>
    </source>
</evidence>
<feature type="region of interest" description="Disordered" evidence="1">
    <location>
        <begin position="1"/>
        <end position="47"/>
    </location>
</feature>
<organism evidence="2 3">
    <name type="scientific">Mesorhabditis spiculigera</name>
    <dbReference type="NCBI Taxonomy" id="96644"/>
    <lineage>
        <taxon>Eukaryota</taxon>
        <taxon>Metazoa</taxon>
        <taxon>Ecdysozoa</taxon>
        <taxon>Nematoda</taxon>
        <taxon>Chromadorea</taxon>
        <taxon>Rhabditida</taxon>
        <taxon>Rhabditina</taxon>
        <taxon>Rhabditomorpha</taxon>
        <taxon>Rhabditoidea</taxon>
        <taxon>Rhabditidae</taxon>
        <taxon>Mesorhabditinae</taxon>
        <taxon>Mesorhabditis</taxon>
    </lineage>
</organism>
<feature type="compositionally biased region" description="Acidic residues" evidence="1">
    <location>
        <begin position="110"/>
        <end position="120"/>
    </location>
</feature>
<proteinExistence type="predicted"/>